<dbReference type="SUPFAM" id="SSF55821">
    <property type="entry name" value="YrdC/RibB"/>
    <property type="match status" value="1"/>
</dbReference>
<dbReference type="Pfam" id="PF07503">
    <property type="entry name" value="zf-HYPF"/>
    <property type="match status" value="2"/>
</dbReference>
<dbReference type="InterPro" id="IPR017968">
    <property type="entry name" value="Acylphosphatase_CS"/>
</dbReference>
<sequence>MVRLVAGATPGAGRRGGVNLDTGNPAPVGMEILVEGRVQGVGMRPAVYRLARRLGLSGRVWNDGGRVVIQVWGAPVQVGAFRRRLPAEPPPRARIEAIRTKALAGVPPVDFRILPGRPAAAANVPPDVAVCDACMVEVRDPTNRRHRYPFTHCADCGPRFSVIERLPYERRNTSLRRFPLCRDCEREYHDPDDRRFHAEAIACPVCGPRLWTRPACAGDPIAQTVAWLRQGKIVAVRGVGGFQLLADATDAAAVARLRARKRRPHKPFALMARDMAVVRRYARVPPEAAAALTAPEAPVVLLDALGETALPEAVAPGLGRLGFILPYTALHHLLLESFDTPLVFTSANRSGAPLCADNDEALEALSGIADAFLLHDRDIVHRCDDSVVLPATGPVRVVRAARGLAPLSLSVPPGFEGRDGILALGGGLKATFCLLHRGRAILSQHLGDLEDARSFAGFQKALADYRTLFGFQPRQVAVDRHPEYLSGKWGRRWARSEGLALTEVQHHHAHLAACLAEYRHPQDGGAVMGLILDGLGWGSDGTFWGGELLYGDYLSCRRLAWLRPTPLPGGVKAMTEPWRNLVAQLWQAGLDPGSLPVLRGLPVQALLALLEKGLNCPPASSTGRLFDAVAAALGLCPGGQSYEGQAAALLEHLAWQSDDEGAYPFTVDGNVLDPAPLWSALLADLARGVEKAAVARRFHRGLALAWVSLIGRLRPAGSDTLVLGGGVFQNRLLLETVRDRLEASGWRVWIPRQAPLNDGGLSLGQALIAAAGG</sequence>
<evidence type="ECO:0000256" key="1">
    <source>
        <dbReference type="ARBA" id="ARBA00004711"/>
    </source>
</evidence>
<comment type="similarity">
    <text evidence="2 8">Belongs to the carbamoyltransferase HypF family.</text>
</comment>
<feature type="domain" description="YrdC-like" evidence="12">
    <location>
        <begin position="218"/>
        <end position="403"/>
    </location>
</feature>
<reference evidence="14" key="1">
    <citation type="journal article" date="2024" name="Int. J. Syst. Evol. Microbiol.">
        <title>Methylomarinovum tepidoasis sp. nov., a moderately thermophilic methanotroph of the family Methylothermaceae isolated from a deep-sea hydrothermal field.</title>
        <authorList>
            <person name="Hirayama H."/>
            <person name="Takaki Y."/>
            <person name="Abe M."/>
            <person name="Miyazaki M."/>
            <person name="Uematsu K."/>
            <person name="Matsui Y."/>
            <person name="Takai K."/>
        </authorList>
    </citation>
    <scope>NUCLEOTIDE SEQUENCE [LARGE SCALE GENOMIC DNA]</scope>
    <source>
        <strain evidence="14">IN45</strain>
    </source>
</reference>
<feature type="active site" evidence="9">
    <location>
        <position position="62"/>
    </location>
</feature>
<dbReference type="InterPro" id="IPR004421">
    <property type="entry name" value="Carbamoyltransferase_HypF"/>
</dbReference>
<dbReference type="GO" id="GO:0003725">
    <property type="term" value="F:double-stranded RNA binding"/>
    <property type="evidence" value="ECO:0007669"/>
    <property type="project" value="InterPro"/>
</dbReference>
<dbReference type="PROSITE" id="PS00150">
    <property type="entry name" value="ACYLPHOSPHATASE_1"/>
    <property type="match status" value="1"/>
</dbReference>
<evidence type="ECO:0000313" key="13">
    <source>
        <dbReference type="EMBL" id="BCX89662.1"/>
    </source>
</evidence>
<dbReference type="PROSITE" id="PS51163">
    <property type="entry name" value="YRDC"/>
    <property type="match status" value="1"/>
</dbReference>
<dbReference type="InterPro" id="IPR006070">
    <property type="entry name" value="Sua5-like_dom"/>
</dbReference>
<dbReference type="Pfam" id="PF22521">
    <property type="entry name" value="HypF_C_2"/>
    <property type="match status" value="1"/>
</dbReference>
<comment type="catalytic activity">
    <reaction evidence="7 8">
        <text>C-terminal L-cysteinyl-[HypE protein] + carbamoyl phosphate + ATP + H2O = C-terminal S-carboxamide-L-cysteinyl-[HypE protein] + AMP + phosphate + diphosphate + H(+)</text>
        <dbReference type="Rhea" id="RHEA:55636"/>
        <dbReference type="Rhea" id="RHEA-COMP:14247"/>
        <dbReference type="Rhea" id="RHEA-COMP:14392"/>
        <dbReference type="ChEBI" id="CHEBI:15377"/>
        <dbReference type="ChEBI" id="CHEBI:15378"/>
        <dbReference type="ChEBI" id="CHEBI:30616"/>
        <dbReference type="ChEBI" id="CHEBI:33019"/>
        <dbReference type="ChEBI" id="CHEBI:43474"/>
        <dbReference type="ChEBI" id="CHEBI:58228"/>
        <dbReference type="ChEBI" id="CHEBI:76913"/>
        <dbReference type="ChEBI" id="CHEBI:139126"/>
        <dbReference type="ChEBI" id="CHEBI:456215"/>
    </reaction>
</comment>
<dbReference type="InterPro" id="IPR001792">
    <property type="entry name" value="Acylphosphatase-like_dom"/>
</dbReference>
<name>A0AAU9CPS0_9GAMM</name>
<dbReference type="GO" id="GO:0051604">
    <property type="term" value="P:protein maturation"/>
    <property type="evidence" value="ECO:0007669"/>
    <property type="project" value="TreeGrafter"/>
</dbReference>
<evidence type="ECO:0000259" key="12">
    <source>
        <dbReference type="PROSITE" id="PS51163"/>
    </source>
</evidence>
<evidence type="ECO:0000256" key="10">
    <source>
        <dbReference type="SAM" id="MobiDB-lite"/>
    </source>
</evidence>
<evidence type="ECO:0000256" key="2">
    <source>
        <dbReference type="ARBA" id="ARBA00008097"/>
    </source>
</evidence>
<dbReference type="EMBL" id="AP024718">
    <property type="protein sequence ID" value="BCX89662.1"/>
    <property type="molecule type" value="Genomic_DNA"/>
</dbReference>
<dbReference type="GO" id="GO:0016874">
    <property type="term" value="F:ligase activity"/>
    <property type="evidence" value="ECO:0007669"/>
    <property type="project" value="UniProtKB-UniRule"/>
</dbReference>
<comment type="pathway">
    <text evidence="1 8">Protein modification; [NiFe] hydrogenase maturation.</text>
</comment>
<dbReference type="Gene3D" id="3.30.420.360">
    <property type="match status" value="1"/>
</dbReference>
<dbReference type="GO" id="GO:0008270">
    <property type="term" value="F:zinc ion binding"/>
    <property type="evidence" value="ECO:0007669"/>
    <property type="project" value="UniProtKB-KW"/>
</dbReference>
<evidence type="ECO:0000259" key="11">
    <source>
        <dbReference type="PROSITE" id="PS51160"/>
    </source>
</evidence>
<dbReference type="SUPFAM" id="SSF53067">
    <property type="entry name" value="Actin-like ATPase domain"/>
    <property type="match status" value="1"/>
</dbReference>
<keyword evidence="6" id="KW-0862">Zinc</keyword>
<dbReference type="GO" id="GO:0003998">
    <property type="term" value="F:acylphosphatase activity"/>
    <property type="evidence" value="ECO:0007669"/>
    <property type="project" value="UniProtKB-EC"/>
</dbReference>
<proteinExistence type="inferred from homology"/>
<dbReference type="InterPro" id="IPR041440">
    <property type="entry name" value="HypF_C"/>
</dbReference>
<comment type="function">
    <text evidence="8">Involved in the maturation of [NiFe] hydrogenases. Along with HypE, it catalyzes the synthesis of the CN ligands of the active site iron of [NiFe]-hydrogenases. HypF functions as a carbamoyl transferase using carbamoylphosphate as a substrate and transferring the carboxamido moiety in an ATP-dependent reaction to the thiolate of the C-terminal cysteine of HypE yielding a protein-S-carboxamide.</text>
</comment>
<dbReference type="Gene3D" id="3.30.420.40">
    <property type="match status" value="1"/>
</dbReference>
<dbReference type="InterPro" id="IPR043129">
    <property type="entry name" value="ATPase_NBD"/>
</dbReference>
<keyword evidence="14" id="KW-1185">Reference proteome</keyword>
<dbReference type="Gene3D" id="3.90.870.50">
    <property type="match status" value="1"/>
</dbReference>
<dbReference type="Pfam" id="PF01300">
    <property type="entry name" value="Sua5_yciO_yrdC"/>
    <property type="match status" value="1"/>
</dbReference>
<protein>
    <recommendedName>
        <fullName evidence="8">Carbamoyltransferase HypF</fullName>
        <ecNumber evidence="8">6.2.-.-</ecNumber>
    </recommendedName>
</protein>
<dbReference type="InterPro" id="IPR011125">
    <property type="entry name" value="Znf_HypF"/>
</dbReference>
<keyword evidence="3" id="KW-0436">Ligase</keyword>
<dbReference type="NCBIfam" id="TIGR00143">
    <property type="entry name" value="hypF"/>
    <property type="match status" value="1"/>
</dbReference>
<evidence type="ECO:0000256" key="7">
    <source>
        <dbReference type="ARBA" id="ARBA00048220"/>
    </source>
</evidence>
<dbReference type="Pfam" id="PF00708">
    <property type="entry name" value="Acylphosphatase"/>
    <property type="match status" value="1"/>
</dbReference>
<feature type="active site" evidence="9">
    <location>
        <position position="44"/>
    </location>
</feature>
<feature type="compositionally biased region" description="Low complexity" evidence="10">
    <location>
        <begin position="1"/>
        <end position="12"/>
    </location>
</feature>
<dbReference type="GO" id="GO:0016743">
    <property type="term" value="F:carboxyl- or carbamoyltransferase activity"/>
    <property type="evidence" value="ECO:0007669"/>
    <property type="project" value="UniProtKB-UniRule"/>
</dbReference>
<evidence type="ECO:0000256" key="3">
    <source>
        <dbReference type="ARBA" id="ARBA00022598"/>
    </source>
</evidence>
<dbReference type="EC" id="6.2.-.-" evidence="8"/>
<keyword evidence="5" id="KW-0863">Zinc-finger</keyword>
<feature type="region of interest" description="Disordered" evidence="10">
    <location>
        <begin position="1"/>
        <end position="20"/>
    </location>
</feature>
<dbReference type="PANTHER" id="PTHR42959:SF1">
    <property type="entry name" value="CARBAMOYLTRANSFERASE HYPF"/>
    <property type="match status" value="1"/>
</dbReference>
<dbReference type="KEGG" id="meiy:MIN45_P2035"/>
<evidence type="ECO:0000256" key="8">
    <source>
        <dbReference type="PIRNR" id="PIRNR006256"/>
    </source>
</evidence>
<evidence type="ECO:0000313" key="14">
    <source>
        <dbReference type="Proteomes" id="UP001321450"/>
    </source>
</evidence>
<dbReference type="InterPro" id="IPR055128">
    <property type="entry name" value="HypF_C_2"/>
</dbReference>
<feature type="domain" description="Acylphosphatase-like" evidence="11">
    <location>
        <begin position="29"/>
        <end position="115"/>
    </location>
</feature>
<dbReference type="Pfam" id="PF17788">
    <property type="entry name" value="HypF_C"/>
    <property type="match status" value="1"/>
</dbReference>
<dbReference type="Gene3D" id="3.30.110.120">
    <property type="match status" value="1"/>
</dbReference>
<dbReference type="PIRSF" id="PIRSF006256">
    <property type="entry name" value="CMPcnvr_hdrg_mat"/>
    <property type="match status" value="1"/>
</dbReference>
<dbReference type="AlphaFoldDB" id="A0AAU9CPS0"/>
<organism evidence="13 14">
    <name type="scientific">Methylomarinovum tepidoasis</name>
    <dbReference type="NCBI Taxonomy" id="2840183"/>
    <lineage>
        <taxon>Bacteria</taxon>
        <taxon>Pseudomonadati</taxon>
        <taxon>Pseudomonadota</taxon>
        <taxon>Gammaproteobacteria</taxon>
        <taxon>Methylococcales</taxon>
        <taxon>Methylothermaceae</taxon>
        <taxon>Methylomarinovum</taxon>
    </lineage>
</organism>
<dbReference type="PANTHER" id="PTHR42959">
    <property type="entry name" value="CARBAMOYLTRANSFERASE"/>
    <property type="match status" value="1"/>
</dbReference>
<dbReference type="InterPro" id="IPR036046">
    <property type="entry name" value="Acylphosphatase-like_dom_sf"/>
</dbReference>
<dbReference type="InterPro" id="IPR051060">
    <property type="entry name" value="Carbamoyltrans_HypF-like"/>
</dbReference>
<evidence type="ECO:0000256" key="9">
    <source>
        <dbReference type="PROSITE-ProRule" id="PRU00520"/>
    </source>
</evidence>
<keyword evidence="4" id="KW-0479">Metal-binding</keyword>
<dbReference type="InterPro" id="IPR017945">
    <property type="entry name" value="DHBP_synth_RibB-like_a/b_dom"/>
</dbReference>
<evidence type="ECO:0000256" key="5">
    <source>
        <dbReference type="ARBA" id="ARBA00022771"/>
    </source>
</evidence>
<keyword evidence="9" id="KW-0378">Hydrolase</keyword>
<comment type="catalytic activity">
    <reaction evidence="9">
        <text>an acyl phosphate + H2O = a carboxylate + phosphate + H(+)</text>
        <dbReference type="Rhea" id="RHEA:14965"/>
        <dbReference type="ChEBI" id="CHEBI:15377"/>
        <dbReference type="ChEBI" id="CHEBI:15378"/>
        <dbReference type="ChEBI" id="CHEBI:29067"/>
        <dbReference type="ChEBI" id="CHEBI:43474"/>
        <dbReference type="ChEBI" id="CHEBI:59918"/>
        <dbReference type="EC" id="3.6.1.7"/>
    </reaction>
</comment>
<evidence type="ECO:0000256" key="6">
    <source>
        <dbReference type="ARBA" id="ARBA00022833"/>
    </source>
</evidence>
<accession>A0AAU9CPS0</accession>
<dbReference type="PROSITE" id="PS51160">
    <property type="entry name" value="ACYLPHOSPHATASE_3"/>
    <property type="match status" value="1"/>
</dbReference>
<gene>
    <name evidence="13" type="ORF">MIN45_P2035</name>
</gene>
<dbReference type="SUPFAM" id="SSF54975">
    <property type="entry name" value="Acylphosphatase/BLUF domain-like"/>
    <property type="match status" value="1"/>
</dbReference>
<evidence type="ECO:0000256" key="4">
    <source>
        <dbReference type="ARBA" id="ARBA00022723"/>
    </source>
</evidence>
<dbReference type="Proteomes" id="UP001321450">
    <property type="component" value="Chromosome"/>
</dbReference>